<dbReference type="EMBL" id="CAJVPZ010021673">
    <property type="protein sequence ID" value="CAG8707780.1"/>
    <property type="molecule type" value="Genomic_DNA"/>
</dbReference>
<reference evidence="2" key="1">
    <citation type="submission" date="2021-06" db="EMBL/GenBank/DDBJ databases">
        <authorList>
            <person name="Kallberg Y."/>
            <person name="Tangrot J."/>
            <person name="Rosling A."/>
        </authorList>
    </citation>
    <scope>NUCLEOTIDE SEQUENCE</scope>
    <source>
        <strain evidence="2">IN212</strain>
    </source>
</reference>
<feature type="compositionally biased region" description="Polar residues" evidence="1">
    <location>
        <begin position="217"/>
        <end position="232"/>
    </location>
</feature>
<dbReference type="OrthoDB" id="10595298at2759"/>
<dbReference type="AlphaFoldDB" id="A0A9N9HVL3"/>
<feature type="region of interest" description="Disordered" evidence="1">
    <location>
        <begin position="182"/>
        <end position="241"/>
    </location>
</feature>
<keyword evidence="3" id="KW-1185">Reference proteome</keyword>
<proteinExistence type="predicted"/>
<evidence type="ECO:0000256" key="1">
    <source>
        <dbReference type="SAM" id="MobiDB-lite"/>
    </source>
</evidence>
<sequence length="241" mass="28220">GDYQDIHEYDREYSDYHSETDNEALYMDIKIYNEALVEGIEIVDEAQPEDTNEEMYDNDSEGEEQEKILVLNTKMQFDISSRLADIVDKIQKILDNRSKKTILSEFKTEILTREMPNITDEYFLGLDKVLQEYLITKIFQKQHDQIAQSLCYDNFIKEAKDNLFSTQNNVKDILVGDPLHIPHKGRQTNRYKSSSEPLKKVRRKAPANEDGEEMRQKIQNTTETSSNNQVSVLQDLEKKIR</sequence>
<feature type="non-terminal residue" evidence="2">
    <location>
        <position position="241"/>
    </location>
</feature>
<name>A0A9N9HVL3_9GLOM</name>
<feature type="non-terminal residue" evidence="2">
    <location>
        <position position="1"/>
    </location>
</feature>
<dbReference type="Proteomes" id="UP000789396">
    <property type="component" value="Unassembled WGS sequence"/>
</dbReference>
<accession>A0A9N9HVL3</accession>
<gene>
    <name evidence="2" type="ORF">RFULGI_LOCUS10686</name>
</gene>
<organism evidence="2 3">
    <name type="scientific">Racocetra fulgida</name>
    <dbReference type="NCBI Taxonomy" id="60492"/>
    <lineage>
        <taxon>Eukaryota</taxon>
        <taxon>Fungi</taxon>
        <taxon>Fungi incertae sedis</taxon>
        <taxon>Mucoromycota</taxon>
        <taxon>Glomeromycotina</taxon>
        <taxon>Glomeromycetes</taxon>
        <taxon>Diversisporales</taxon>
        <taxon>Gigasporaceae</taxon>
        <taxon>Racocetra</taxon>
    </lineage>
</organism>
<protein>
    <submittedName>
        <fullName evidence="2">9125_t:CDS:1</fullName>
    </submittedName>
</protein>
<comment type="caution">
    <text evidence="2">The sequence shown here is derived from an EMBL/GenBank/DDBJ whole genome shotgun (WGS) entry which is preliminary data.</text>
</comment>
<evidence type="ECO:0000313" key="2">
    <source>
        <dbReference type="EMBL" id="CAG8707780.1"/>
    </source>
</evidence>
<evidence type="ECO:0000313" key="3">
    <source>
        <dbReference type="Proteomes" id="UP000789396"/>
    </source>
</evidence>